<feature type="domain" description="O-antigen ligase-related" evidence="6">
    <location>
        <begin position="247"/>
        <end position="381"/>
    </location>
</feature>
<dbReference type="PANTHER" id="PTHR37422:SF23">
    <property type="entry name" value="TEICHURONIC ACID BIOSYNTHESIS PROTEIN TUAE"/>
    <property type="match status" value="1"/>
</dbReference>
<keyword evidence="3 5" id="KW-1133">Transmembrane helix</keyword>
<feature type="transmembrane region" description="Helical" evidence="5">
    <location>
        <begin position="119"/>
        <end position="141"/>
    </location>
</feature>
<keyword evidence="4 5" id="KW-0472">Membrane</keyword>
<feature type="transmembrane region" description="Helical" evidence="5">
    <location>
        <begin position="285"/>
        <end position="303"/>
    </location>
</feature>
<evidence type="ECO:0000259" key="6">
    <source>
        <dbReference type="Pfam" id="PF04932"/>
    </source>
</evidence>
<evidence type="ECO:0000313" key="8">
    <source>
        <dbReference type="Proteomes" id="UP000625316"/>
    </source>
</evidence>
<evidence type="ECO:0000256" key="4">
    <source>
        <dbReference type="ARBA" id="ARBA00023136"/>
    </source>
</evidence>
<feature type="transmembrane region" description="Helical" evidence="5">
    <location>
        <begin position="153"/>
        <end position="175"/>
    </location>
</feature>
<reference evidence="7" key="1">
    <citation type="submission" date="2020-10" db="EMBL/GenBank/DDBJ databases">
        <authorList>
            <person name="Castelo-Branco R."/>
            <person name="Eusebio N."/>
            <person name="Adriana R."/>
            <person name="Vieira A."/>
            <person name="Brugerolle De Fraissinette N."/>
            <person name="Rezende De Castro R."/>
            <person name="Schneider M.P."/>
            <person name="Vasconcelos V."/>
            <person name="Leao P.N."/>
        </authorList>
    </citation>
    <scope>NUCLEOTIDE SEQUENCE</scope>
    <source>
        <strain evidence="7">LEGE 11480</strain>
    </source>
</reference>
<gene>
    <name evidence="7" type="ORF">IQ266_01715</name>
</gene>
<dbReference type="Pfam" id="PF04932">
    <property type="entry name" value="Wzy_C"/>
    <property type="match status" value="1"/>
</dbReference>
<dbReference type="Proteomes" id="UP000625316">
    <property type="component" value="Unassembled WGS sequence"/>
</dbReference>
<evidence type="ECO:0000256" key="5">
    <source>
        <dbReference type="SAM" id="Phobius"/>
    </source>
</evidence>
<evidence type="ECO:0000313" key="7">
    <source>
        <dbReference type="EMBL" id="MBE9028472.1"/>
    </source>
</evidence>
<dbReference type="InterPro" id="IPR051533">
    <property type="entry name" value="WaaL-like"/>
</dbReference>
<comment type="subcellular location">
    <subcellularLocation>
        <location evidence="1">Membrane</location>
        <topology evidence="1">Multi-pass membrane protein</topology>
    </subcellularLocation>
</comment>
<dbReference type="EMBL" id="JADEXQ010000003">
    <property type="protein sequence ID" value="MBE9028472.1"/>
    <property type="molecule type" value="Genomic_DNA"/>
</dbReference>
<evidence type="ECO:0000256" key="1">
    <source>
        <dbReference type="ARBA" id="ARBA00004141"/>
    </source>
</evidence>
<keyword evidence="7" id="KW-0436">Ligase</keyword>
<dbReference type="AlphaFoldDB" id="A0A928Z1X8"/>
<dbReference type="InterPro" id="IPR007016">
    <property type="entry name" value="O-antigen_ligase-rel_domated"/>
</dbReference>
<feature type="transmembrane region" description="Helical" evidence="5">
    <location>
        <begin position="370"/>
        <end position="393"/>
    </location>
</feature>
<feature type="transmembrane region" description="Helical" evidence="5">
    <location>
        <begin position="53"/>
        <end position="73"/>
    </location>
</feature>
<comment type="caution">
    <text evidence="7">The sequence shown here is derived from an EMBL/GenBank/DDBJ whole genome shotgun (WGS) entry which is preliminary data.</text>
</comment>
<name>A0A928Z1X8_9CYAN</name>
<keyword evidence="2 5" id="KW-0812">Transmembrane</keyword>
<dbReference type="GO" id="GO:0016874">
    <property type="term" value="F:ligase activity"/>
    <property type="evidence" value="ECO:0007669"/>
    <property type="project" value="UniProtKB-KW"/>
</dbReference>
<organism evidence="7 8">
    <name type="scientific">Romeriopsis navalis LEGE 11480</name>
    <dbReference type="NCBI Taxonomy" id="2777977"/>
    <lineage>
        <taxon>Bacteria</taxon>
        <taxon>Bacillati</taxon>
        <taxon>Cyanobacteriota</taxon>
        <taxon>Cyanophyceae</taxon>
        <taxon>Leptolyngbyales</taxon>
        <taxon>Leptolyngbyaceae</taxon>
        <taxon>Romeriopsis</taxon>
        <taxon>Romeriopsis navalis</taxon>
    </lineage>
</organism>
<protein>
    <submittedName>
        <fullName evidence="7">O-antigen ligase family protein</fullName>
    </submittedName>
</protein>
<keyword evidence="8" id="KW-1185">Reference proteome</keyword>
<proteinExistence type="predicted"/>
<dbReference type="PANTHER" id="PTHR37422">
    <property type="entry name" value="TEICHURONIC ACID BIOSYNTHESIS PROTEIN TUAE"/>
    <property type="match status" value="1"/>
</dbReference>
<feature type="transmembrane region" description="Helical" evidence="5">
    <location>
        <begin position="85"/>
        <end position="107"/>
    </location>
</feature>
<sequence>MYKAALALIGSKLSRLFDHAWIRKALKFQAEDDLGEKNTIESVLYWTIVLTPLWWLLGIQTMLYPLMGVYWIIRGFNFDRIVRQRLPVTVWSWVAMTIVAFVLAMMAISDMGLPIGKMISAWVTLIKGYFLIFAYLTLPFWHRIRGEVIVRAVCWMAFGYVVTVAIQVALMYAGVWNEPLFPPLAKVIPGNKLSLMVKPAVMQPFFGIPLPRTSIYMADPPIPGVCGLLCYFMCLNERNQRLRWLGTLGSLGAVIVSQSRLAWVCFPASALVVGFLRYFVIRQTALWSMTSISFTSAMLGMTIKEMISKPMEVFTSARAESSADRALVVGKTIEAWHRSPWFGWGITRGSVKWHVYDIALGSFSSYASVLYHQGIFGFAFFGFALAATFWNMLRLSLRGCLPAMRAVGCLASLYLLLEGLPLTWITVYFWFFWAWLGTILAENADERTIVPEWSHLAPRP</sequence>
<dbReference type="GO" id="GO:0016020">
    <property type="term" value="C:membrane"/>
    <property type="evidence" value="ECO:0007669"/>
    <property type="project" value="UniProtKB-SubCell"/>
</dbReference>
<evidence type="ECO:0000256" key="2">
    <source>
        <dbReference type="ARBA" id="ARBA00022692"/>
    </source>
</evidence>
<evidence type="ECO:0000256" key="3">
    <source>
        <dbReference type="ARBA" id="ARBA00022989"/>
    </source>
</evidence>
<accession>A0A928Z1X8</accession>